<dbReference type="Gene3D" id="3.40.50.450">
    <property type="match status" value="1"/>
</dbReference>
<evidence type="ECO:0000313" key="6">
    <source>
        <dbReference type="Proteomes" id="UP000270342"/>
    </source>
</evidence>
<keyword evidence="6" id="KW-1185">Reference proteome</keyword>
<proteinExistence type="inferred from homology"/>
<dbReference type="GO" id="GO:0009294">
    <property type="term" value="P:DNA-mediated transformation"/>
    <property type="evidence" value="ECO:0007669"/>
    <property type="project" value="InterPro"/>
</dbReference>
<feature type="region of interest" description="Disordered" evidence="2">
    <location>
        <begin position="331"/>
        <end position="409"/>
    </location>
</feature>
<evidence type="ECO:0000259" key="4">
    <source>
        <dbReference type="Pfam" id="PF17782"/>
    </source>
</evidence>
<feature type="domain" description="Smf/DprA SLOG" evidence="3">
    <location>
        <begin position="105"/>
        <end position="318"/>
    </location>
</feature>
<sequence>MTSDPKRDETHRPKSPSHIRAQRLDPDELHAWLRLAWTPQLGPIRIRRLLDRFGLPVHIVNMRPAALEPYIGRAVADYLVGPHSAAFLADVDRVSAWLAETRHHLVVLGDPAYPPALLESPDPPPLLFVKGRLERLHPGPAGEPAIAVVGSRRATHAGRVQADKFARALGEAGVTVISGLAMGIDAVAHASALSTPGGTVAVVGTGADRIYPHENIDLGERIGIDGAIVSEWPLGTPPRPAHFPRRNRVIAALAKGVLVVEATPHSGSLITAQLAVDYGRDVYAIPGSVEASYKRGCNRLIREGAMLVESPVDLLAALGLVCPEAEVASGCGKAQRRSRSRSRHAQRPRHSHNASNTPNTPNTPNTLNLQEEQQEQQEQQERDGRRACVDSPSSTIRGRGFGACPSRLSRASGPSRAVEAVWEALGHDPTPLDVLIARTGFDGAAVQAAVLALELDGRVEWQSGCALVRTGA</sequence>
<dbReference type="InterPro" id="IPR057666">
    <property type="entry name" value="DrpA_SLOG"/>
</dbReference>
<dbReference type="OrthoDB" id="9785707at2"/>
<dbReference type="Pfam" id="PF02481">
    <property type="entry name" value="DNA_processg_A"/>
    <property type="match status" value="1"/>
</dbReference>
<dbReference type="Proteomes" id="UP000270342">
    <property type="component" value="Unassembled WGS sequence"/>
</dbReference>
<dbReference type="InterPro" id="IPR036388">
    <property type="entry name" value="WH-like_DNA-bd_sf"/>
</dbReference>
<dbReference type="SUPFAM" id="SSF102405">
    <property type="entry name" value="MCP/YpsA-like"/>
    <property type="match status" value="1"/>
</dbReference>
<feature type="compositionally biased region" description="Basic and acidic residues" evidence="2">
    <location>
        <begin position="379"/>
        <end position="388"/>
    </location>
</feature>
<dbReference type="PANTHER" id="PTHR43022:SF1">
    <property type="entry name" value="PROTEIN SMF"/>
    <property type="match status" value="1"/>
</dbReference>
<dbReference type="Pfam" id="PF17782">
    <property type="entry name" value="WHD_DprA"/>
    <property type="match status" value="1"/>
</dbReference>
<dbReference type="AlphaFoldDB" id="A0A494Y7H8"/>
<dbReference type="InterPro" id="IPR003488">
    <property type="entry name" value="DprA"/>
</dbReference>
<dbReference type="PANTHER" id="PTHR43022">
    <property type="entry name" value="PROTEIN SMF"/>
    <property type="match status" value="1"/>
</dbReference>
<feature type="domain" description="DprA winged helix" evidence="4">
    <location>
        <begin position="415"/>
        <end position="464"/>
    </location>
</feature>
<accession>A0A494Y7H8</accession>
<organism evidence="5 6">
    <name type="scientific">Pararobbsia silviterrae</name>
    <dbReference type="NCBI Taxonomy" id="1792498"/>
    <lineage>
        <taxon>Bacteria</taxon>
        <taxon>Pseudomonadati</taxon>
        <taxon>Pseudomonadota</taxon>
        <taxon>Betaproteobacteria</taxon>
        <taxon>Burkholderiales</taxon>
        <taxon>Burkholderiaceae</taxon>
        <taxon>Pararobbsia</taxon>
    </lineage>
</organism>
<evidence type="ECO:0000256" key="1">
    <source>
        <dbReference type="ARBA" id="ARBA00006525"/>
    </source>
</evidence>
<gene>
    <name evidence="5" type="primary">dprA</name>
    <name evidence="5" type="ORF">D7S86_01275</name>
</gene>
<feature type="compositionally biased region" description="Basic residues" evidence="2">
    <location>
        <begin position="334"/>
        <end position="352"/>
    </location>
</feature>
<dbReference type="RefSeq" id="WP_121082413.1">
    <property type="nucleotide sequence ID" value="NZ_RBZU01000001.1"/>
</dbReference>
<dbReference type="Gene3D" id="1.10.10.10">
    <property type="entry name" value="Winged helix-like DNA-binding domain superfamily/Winged helix DNA-binding domain"/>
    <property type="match status" value="1"/>
</dbReference>
<dbReference type="NCBIfam" id="TIGR00732">
    <property type="entry name" value="dprA"/>
    <property type="match status" value="1"/>
</dbReference>
<name>A0A494Y7H8_9BURK</name>
<dbReference type="InterPro" id="IPR041614">
    <property type="entry name" value="DprA_WH"/>
</dbReference>
<comment type="caution">
    <text evidence="5">The sequence shown here is derived from an EMBL/GenBank/DDBJ whole genome shotgun (WGS) entry which is preliminary data.</text>
</comment>
<dbReference type="EMBL" id="RBZU01000001">
    <property type="protein sequence ID" value="RKP58604.1"/>
    <property type="molecule type" value="Genomic_DNA"/>
</dbReference>
<feature type="compositionally biased region" description="Low complexity" evidence="2">
    <location>
        <begin position="356"/>
        <end position="371"/>
    </location>
</feature>
<reference evidence="5 6" key="1">
    <citation type="submission" date="2018-10" db="EMBL/GenBank/DDBJ databases">
        <title>Robbsia sp. DHC34, isolated from soil.</title>
        <authorList>
            <person name="Gao Z.-H."/>
            <person name="Qiu L.-H."/>
        </authorList>
    </citation>
    <scope>NUCLEOTIDE SEQUENCE [LARGE SCALE GENOMIC DNA]</scope>
    <source>
        <strain evidence="5 6">DHC34</strain>
    </source>
</reference>
<evidence type="ECO:0000313" key="5">
    <source>
        <dbReference type="EMBL" id="RKP58604.1"/>
    </source>
</evidence>
<evidence type="ECO:0000256" key="2">
    <source>
        <dbReference type="SAM" id="MobiDB-lite"/>
    </source>
</evidence>
<evidence type="ECO:0000259" key="3">
    <source>
        <dbReference type="Pfam" id="PF02481"/>
    </source>
</evidence>
<comment type="similarity">
    <text evidence="1">Belongs to the DprA/Smf family.</text>
</comment>
<protein>
    <submittedName>
        <fullName evidence="5">DNA-protecting protein DprA</fullName>
    </submittedName>
</protein>